<dbReference type="Gene3D" id="3.40.710.10">
    <property type="entry name" value="DD-peptidase/beta-lactamase superfamily"/>
    <property type="match status" value="1"/>
</dbReference>
<evidence type="ECO:0000256" key="3">
    <source>
        <dbReference type="ARBA" id="ARBA00012865"/>
    </source>
</evidence>
<dbReference type="InterPro" id="IPR012338">
    <property type="entry name" value="Beta-lactam/transpept-like"/>
</dbReference>
<evidence type="ECO:0000256" key="4">
    <source>
        <dbReference type="SAM" id="SignalP"/>
    </source>
</evidence>
<proteinExistence type="inferred from homology"/>
<dbReference type="SUPFAM" id="SSF56601">
    <property type="entry name" value="beta-lactamase/transpeptidase-like"/>
    <property type="match status" value="1"/>
</dbReference>
<gene>
    <name evidence="6" type="ORF">J2W36_000055</name>
</gene>
<comment type="caution">
    <text evidence="6">The sequence shown here is derived from an EMBL/GenBank/DDBJ whole genome shotgun (WGS) entry which is preliminary data.</text>
</comment>
<evidence type="ECO:0000313" key="7">
    <source>
        <dbReference type="Proteomes" id="UP001226867"/>
    </source>
</evidence>
<name>A0ABT9S0E8_9BURK</name>
<dbReference type="EC" id="3.5.2.6" evidence="3"/>
<feature type="signal peptide" evidence="4">
    <location>
        <begin position="1"/>
        <end position="29"/>
    </location>
</feature>
<evidence type="ECO:0000256" key="2">
    <source>
        <dbReference type="ARBA" id="ARBA00009009"/>
    </source>
</evidence>
<dbReference type="PANTHER" id="PTHR35333:SF3">
    <property type="entry name" value="BETA-LACTAMASE-TYPE TRANSPEPTIDASE FOLD CONTAINING PROTEIN"/>
    <property type="match status" value="1"/>
</dbReference>
<dbReference type="Pfam" id="PF13354">
    <property type="entry name" value="Beta-lactamase2"/>
    <property type="match status" value="1"/>
</dbReference>
<dbReference type="Proteomes" id="UP001226867">
    <property type="component" value="Unassembled WGS sequence"/>
</dbReference>
<dbReference type="InterPro" id="IPR000871">
    <property type="entry name" value="Beta-lactam_class-A"/>
</dbReference>
<dbReference type="PANTHER" id="PTHR35333">
    <property type="entry name" value="BETA-LACTAMASE"/>
    <property type="match status" value="1"/>
</dbReference>
<comment type="catalytic activity">
    <reaction evidence="1">
        <text>a beta-lactam + H2O = a substituted beta-amino acid</text>
        <dbReference type="Rhea" id="RHEA:20401"/>
        <dbReference type="ChEBI" id="CHEBI:15377"/>
        <dbReference type="ChEBI" id="CHEBI:35627"/>
        <dbReference type="ChEBI" id="CHEBI:140347"/>
        <dbReference type="EC" id="3.5.2.6"/>
    </reaction>
</comment>
<dbReference type="InterPro" id="IPR045155">
    <property type="entry name" value="Beta-lactam_cat"/>
</dbReference>
<dbReference type="EMBL" id="JAUSRO010000001">
    <property type="protein sequence ID" value="MDP9897822.1"/>
    <property type="molecule type" value="Genomic_DNA"/>
</dbReference>
<evidence type="ECO:0000256" key="1">
    <source>
        <dbReference type="ARBA" id="ARBA00001526"/>
    </source>
</evidence>
<dbReference type="GO" id="GO:0008800">
    <property type="term" value="F:beta-lactamase activity"/>
    <property type="evidence" value="ECO:0007669"/>
    <property type="project" value="UniProtKB-EC"/>
</dbReference>
<evidence type="ECO:0000313" key="6">
    <source>
        <dbReference type="EMBL" id="MDP9897822.1"/>
    </source>
</evidence>
<organism evidence="6 7">
    <name type="scientific">Variovorax ginsengisoli</name>
    <dbReference type="NCBI Taxonomy" id="363844"/>
    <lineage>
        <taxon>Bacteria</taxon>
        <taxon>Pseudomonadati</taxon>
        <taxon>Pseudomonadota</taxon>
        <taxon>Betaproteobacteria</taxon>
        <taxon>Burkholderiales</taxon>
        <taxon>Comamonadaceae</taxon>
        <taxon>Variovorax</taxon>
    </lineage>
</organism>
<reference evidence="6 7" key="1">
    <citation type="submission" date="2023-07" db="EMBL/GenBank/DDBJ databases">
        <title>Sorghum-associated microbial communities from plants grown in Nebraska, USA.</title>
        <authorList>
            <person name="Schachtman D."/>
        </authorList>
    </citation>
    <scope>NUCLEOTIDE SEQUENCE [LARGE SCALE GENOMIC DNA]</scope>
    <source>
        <strain evidence="6 7">DS1607</strain>
    </source>
</reference>
<protein>
    <recommendedName>
        <fullName evidence="3">beta-lactamase</fullName>
        <ecNumber evidence="3">3.5.2.6</ecNumber>
    </recommendedName>
</protein>
<feature type="chain" id="PRO_5045605976" description="beta-lactamase" evidence="4">
    <location>
        <begin position="30"/>
        <end position="356"/>
    </location>
</feature>
<sequence length="356" mass="39067">MPRPALHTPALTLCLLSLLTIASAETAQAADWNDTLQREVERIDRETPGALGVYVKRMNGGETFSYGADQRWYLGSTAKVPIAIAVLQQVDAKKLKLSDTMKLEPTDRIEAGQLVWRQPGTPFTIDFLLTRMLGDSDNTAANMLVRAVGEEQLNRSASAALGTSGFERLTSLAQVRYDVYAEIHPDARKLSNDQLVRIASSPMGPQRVDAVRRALNLKTADLRAKTIDEAYAHYYKTGANAATLVAYGDMLEKLVRGELLEPASTERMYKAMKFDIYTGYRLQAGFARSAHFIHKTGTQYQRACHMGVIHPQNRGANGIVVAACTADLDEQKAAGKVFERLGRVINQTLITPPAGG</sequence>
<keyword evidence="4" id="KW-0732">Signal</keyword>
<comment type="similarity">
    <text evidence="2">Belongs to the class-A beta-lactamase family.</text>
</comment>
<evidence type="ECO:0000259" key="5">
    <source>
        <dbReference type="Pfam" id="PF13354"/>
    </source>
</evidence>
<keyword evidence="7" id="KW-1185">Reference proteome</keyword>
<dbReference type="RefSeq" id="WP_307687650.1">
    <property type="nucleotide sequence ID" value="NZ_JAUSRO010000001.1"/>
</dbReference>
<accession>A0ABT9S0E8</accession>
<keyword evidence="6" id="KW-0378">Hydrolase</keyword>
<feature type="domain" description="Beta-lactamase class A catalytic" evidence="5">
    <location>
        <begin position="52"/>
        <end position="317"/>
    </location>
</feature>